<dbReference type="InterPro" id="IPR011044">
    <property type="entry name" value="Quino_amine_DH_bsu"/>
</dbReference>
<protein>
    <submittedName>
        <fullName evidence="1">Uncharacterized protein</fullName>
    </submittedName>
</protein>
<gene>
    <name evidence="1" type="ORF">MGAL_10B057740</name>
</gene>
<dbReference type="SUPFAM" id="SSF50969">
    <property type="entry name" value="YVTN repeat-like/Quinoprotein amine dehydrogenase"/>
    <property type="match status" value="1"/>
</dbReference>
<accession>A0A8B6EIZ6</accession>
<dbReference type="Proteomes" id="UP000596742">
    <property type="component" value="Unassembled WGS sequence"/>
</dbReference>
<sequence length="134" mass="15396">MEYSEDGKYIRDIPCSDSPFDLTVINSDRIAVTYGREKYLEILNMKNNTVERKVRFDNDCFGISFQDNKLFIIIDGIVITDITGKVLKTFNTKCGLYLTTTKDRIYVTRNSSVNCISMTGETIWDYTEKSLGDL</sequence>
<evidence type="ECO:0000313" key="1">
    <source>
        <dbReference type="EMBL" id="VDI35512.1"/>
    </source>
</evidence>
<evidence type="ECO:0000313" key="2">
    <source>
        <dbReference type="Proteomes" id="UP000596742"/>
    </source>
</evidence>
<dbReference type="AlphaFoldDB" id="A0A8B6EIZ6"/>
<reference evidence="1" key="1">
    <citation type="submission" date="2018-11" db="EMBL/GenBank/DDBJ databases">
        <authorList>
            <person name="Alioto T."/>
            <person name="Alioto T."/>
        </authorList>
    </citation>
    <scope>NUCLEOTIDE SEQUENCE</scope>
</reference>
<proteinExistence type="predicted"/>
<comment type="caution">
    <text evidence="1">The sequence shown here is derived from an EMBL/GenBank/DDBJ whole genome shotgun (WGS) entry which is preliminary data.</text>
</comment>
<organism evidence="1 2">
    <name type="scientific">Mytilus galloprovincialis</name>
    <name type="common">Mediterranean mussel</name>
    <dbReference type="NCBI Taxonomy" id="29158"/>
    <lineage>
        <taxon>Eukaryota</taxon>
        <taxon>Metazoa</taxon>
        <taxon>Spiralia</taxon>
        <taxon>Lophotrochozoa</taxon>
        <taxon>Mollusca</taxon>
        <taxon>Bivalvia</taxon>
        <taxon>Autobranchia</taxon>
        <taxon>Pteriomorphia</taxon>
        <taxon>Mytilida</taxon>
        <taxon>Mytiloidea</taxon>
        <taxon>Mytilidae</taxon>
        <taxon>Mytilinae</taxon>
        <taxon>Mytilus</taxon>
    </lineage>
</organism>
<name>A0A8B6EIZ6_MYTGA</name>
<keyword evidence="2" id="KW-1185">Reference proteome</keyword>
<dbReference type="EMBL" id="UYJE01005241">
    <property type="protein sequence ID" value="VDI35512.1"/>
    <property type="molecule type" value="Genomic_DNA"/>
</dbReference>